<evidence type="ECO:0000256" key="2">
    <source>
        <dbReference type="SAM" id="MobiDB-lite"/>
    </source>
</evidence>
<feature type="region of interest" description="Disordered" evidence="2">
    <location>
        <begin position="319"/>
        <end position="371"/>
    </location>
</feature>
<reference evidence="4 5" key="1">
    <citation type="submission" date="2017-08" db="EMBL/GenBank/DDBJ databases">
        <title>Acidophilic green algal genome provides insights into adaptation to an acidic environment.</title>
        <authorList>
            <person name="Hirooka S."/>
            <person name="Hirose Y."/>
            <person name="Kanesaki Y."/>
            <person name="Higuchi S."/>
            <person name="Fujiwara T."/>
            <person name="Onuma R."/>
            <person name="Era A."/>
            <person name="Ohbayashi R."/>
            <person name="Uzuka A."/>
            <person name="Nozaki H."/>
            <person name="Yoshikawa H."/>
            <person name="Miyagishima S.Y."/>
        </authorList>
    </citation>
    <scope>NUCLEOTIDE SEQUENCE [LARGE SCALE GENOMIC DNA]</scope>
    <source>
        <strain evidence="4 5">NIES-2499</strain>
    </source>
</reference>
<dbReference type="Gene3D" id="3.40.50.2000">
    <property type="entry name" value="Glycogen Phosphorylase B"/>
    <property type="match status" value="2"/>
</dbReference>
<dbReference type="AlphaFoldDB" id="A0A250WSP0"/>
<evidence type="ECO:0000256" key="1">
    <source>
        <dbReference type="ARBA" id="ARBA00022676"/>
    </source>
</evidence>
<comment type="caution">
    <text evidence="4">The sequence shown here is derived from an EMBL/GenBank/DDBJ whole genome shotgun (WGS) entry which is preliminary data.</text>
</comment>
<accession>A0A250WSP0</accession>
<keyword evidence="1" id="KW-0808">Transferase</keyword>
<dbReference type="SUPFAM" id="SSF53756">
    <property type="entry name" value="UDP-Glycosyltransferase/glycogen phosphorylase"/>
    <property type="match status" value="1"/>
</dbReference>
<dbReference type="GO" id="GO:0016757">
    <property type="term" value="F:glycosyltransferase activity"/>
    <property type="evidence" value="ECO:0007669"/>
    <property type="project" value="UniProtKB-KW"/>
</dbReference>
<keyword evidence="1" id="KW-0328">Glycosyltransferase</keyword>
<feature type="compositionally biased region" description="Polar residues" evidence="2">
    <location>
        <begin position="332"/>
        <end position="351"/>
    </location>
</feature>
<organism evidence="4 5">
    <name type="scientific">Chlamydomonas eustigma</name>
    <dbReference type="NCBI Taxonomy" id="1157962"/>
    <lineage>
        <taxon>Eukaryota</taxon>
        <taxon>Viridiplantae</taxon>
        <taxon>Chlorophyta</taxon>
        <taxon>core chlorophytes</taxon>
        <taxon>Chlorophyceae</taxon>
        <taxon>CS clade</taxon>
        <taxon>Chlamydomonadales</taxon>
        <taxon>Chlamydomonadaceae</taxon>
        <taxon>Chlamydomonas</taxon>
    </lineage>
</organism>
<sequence length="662" mass="70834">MQDSYLKLHHACCGCPGTLKDPDADSAGAATAASSQVADSLISNYSRLFDLGAIRAERHLRIAYLIPHHHVTGGLKVLCQHVALLRRRGHYVVAVYRPPGSTSVSARDLKGSASDNAQGHHDGESGVGFTTIDSIPSQNDLSTSTTITALPSWSGVTADEEVLLGVDQHLASAYPQVHTLDAVVCGMFQQVPELLLGLQNTSVAIIYYEQGHEYLFGDVSRFITGSSSAALDRVFHMVMGLPVVLAVVSEHARKVLDTQFGRGRALQVPNGINTQVFCPSVPVLESENCNVSDVMPMQALGSQTDQEGLDERALTQQPSEEHNLLDLPNKTDPCNSTTRSQHSGASSTPESSVRKHSPWTSAGLPTPDKVIGEGNKDLVELPPLAVLMVGDPGLKLKGFEDAIEVLQLAVEHFSEGSRGGTNGICAAWLRSSGHVVKKALLGSASASTLHHSYNSTNRRAPIVLPSTNRRAPIVLPLLVTWVCQRMPGPLLLSKIRAAGADSGLLQLALYVGAPQELLPKIYRCHQALLFTSHYEAWGLPVLEAMASCLPVVTTACGGVSDFATSGTDCLQSEPGDVEGLALQLISVLTDRALGEKLRLAALKSAQANSLERICNRLENLLYSSVAASKELLEIRQHPLVLKTVHSCCMAAIEATKNYDDAF</sequence>
<keyword evidence="5" id="KW-1185">Reference proteome</keyword>
<dbReference type="OrthoDB" id="2193793at2759"/>
<proteinExistence type="predicted"/>
<dbReference type="STRING" id="1157962.A0A250WSP0"/>
<dbReference type="EMBL" id="BEGY01000005">
    <property type="protein sequence ID" value="GAX73858.1"/>
    <property type="molecule type" value="Genomic_DNA"/>
</dbReference>
<dbReference type="Pfam" id="PF00534">
    <property type="entry name" value="Glycos_transf_1"/>
    <property type="match status" value="1"/>
</dbReference>
<dbReference type="Proteomes" id="UP000232323">
    <property type="component" value="Unassembled WGS sequence"/>
</dbReference>
<feature type="region of interest" description="Disordered" evidence="2">
    <location>
        <begin position="102"/>
        <end position="129"/>
    </location>
</feature>
<name>A0A250WSP0_9CHLO</name>
<evidence type="ECO:0000313" key="4">
    <source>
        <dbReference type="EMBL" id="GAX73858.1"/>
    </source>
</evidence>
<dbReference type="InterPro" id="IPR001296">
    <property type="entry name" value="Glyco_trans_1"/>
</dbReference>
<feature type="domain" description="Glycosyl transferase family 1" evidence="3">
    <location>
        <begin position="513"/>
        <end position="598"/>
    </location>
</feature>
<dbReference type="CDD" id="cd03801">
    <property type="entry name" value="GT4_PimA-like"/>
    <property type="match status" value="1"/>
</dbReference>
<protein>
    <recommendedName>
        <fullName evidence="3">Glycosyl transferase family 1 domain-containing protein</fullName>
    </recommendedName>
</protein>
<gene>
    <name evidence="4" type="ORF">CEUSTIGMA_g1308.t1</name>
</gene>
<evidence type="ECO:0000259" key="3">
    <source>
        <dbReference type="Pfam" id="PF00534"/>
    </source>
</evidence>
<evidence type="ECO:0000313" key="5">
    <source>
        <dbReference type="Proteomes" id="UP000232323"/>
    </source>
</evidence>
<dbReference type="PANTHER" id="PTHR12526">
    <property type="entry name" value="GLYCOSYLTRANSFERASE"/>
    <property type="match status" value="1"/>
</dbReference>